<evidence type="ECO:0000313" key="5">
    <source>
        <dbReference type="Proteomes" id="UP001157091"/>
    </source>
</evidence>
<dbReference type="Proteomes" id="UP001157091">
    <property type="component" value="Unassembled WGS sequence"/>
</dbReference>
<feature type="region of interest" description="Disordered" evidence="1">
    <location>
        <begin position="196"/>
        <end position="236"/>
    </location>
</feature>
<sequence length="430" mass="42630">MQTHARRALATFAVAATTGVLAFAVPGAAQADAGPSTVRITEWMYKNEATAGEFVELTNVGAAPVDLTGWSYAASGGGPGQVPLSAFGEVGAGESVVITEAPAATFRSQWGLDADVKIVGGVTHNIGRADDVEVYDAAGTLVDQLAYNDQGTGTVKGPRTDGVSGEPKTAAALGANDASQWRLSVAGDDDHAWAATVGGASDVGSPGTSRFGDGRDPRASDGGDGGDPGSGAGIDPHWADVRINEVSSDNGDTPVGDAIELVNTGASDVSITGWLQIDSGAAASATPFAAKLPDGTATTTIPAHGYVYFSSTKGLGSGGDGVKLYLPDGPGGTAGTLVDQVSYTAGQAGTDEGTDFGAGAFARCPDGTGDFTSVAFKSFGASNATACESPVTDPGAGGGSTLNCQPEAPRAPAPCPPPRSLPRPGPAART</sequence>
<proteinExistence type="predicted"/>
<gene>
    <name evidence="4" type="ORF">GCM10025864_17790</name>
</gene>
<dbReference type="PROSITE" id="PS51841">
    <property type="entry name" value="LTD"/>
    <property type="match status" value="2"/>
</dbReference>
<feature type="region of interest" description="Disordered" evidence="1">
    <location>
        <begin position="386"/>
        <end position="430"/>
    </location>
</feature>
<name>A0ABQ6I030_9MICO</name>
<feature type="compositionally biased region" description="Basic and acidic residues" evidence="1">
    <location>
        <begin position="212"/>
        <end position="221"/>
    </location>
</feature>
<comment type="caution">
    <text evidence="4">The sequence shown here is derived from an EMBL/GenBank/DDBJ whole genome shotgun (WGS) entry which is preliminary data.</text>
</comment>
<evidence type="ECO:0000256" key="1">
    <source>
        <dbReference type="SAM" id="MobiDB-lite"/>
    </source>
</evidence>
<protein>
    <recommendedName>
        <fullName evidence="3">LTD domain-containing protein</fullName>
    </recommendedName>
</protein>
<feature type="signal peptide" evidence="2">
    <location>
        <begin position="1"/>
        <end position="31"/>
    </location>
</feature>
<organism evidence="4 5">
    <name type="scientific">Luteimicrobium album</name>
    <dbReference type="NCBI Taxonomy" id="1054550"/>
    <lineage>
        <taxon>Bacteria</taxon>
        <taxon>Bacillati</taxon>
        <taxon>Actinomycetota</taxon>
        <taxon>Actinomycetes</taxon>
        <taxon>Micrococcales</taxon>
        <taxon>Luteimicrobium</taxon>
    </lineage>
</organism>
<dbReference type="EMBL" id="BSUK01000001">
    <property type="protein sequence ID" value="GMA24020.1"/>
    <property type="molecule type" value="Genomic_DNA"/>
</dbReference>
<evidence type="ECO:0000259" key="3">
    <source>
        <dbReference type="PROSITE" id="PS51841"/>
    </source>
</evidence>
<dbReference type="SUPFAM" id="SSF74853">
    <property type="entry name" value="Lamin A/C globular tail domain"/>
    <property type="match status" value="1"/>
</dbReference>
<dbReference type="Pfam" id="PF00932">
    <property type="entry name" value="LTD"/>
    <property type="match status" value="2"/>
</dbReference>
<feature type="domain" description="LTD" evidence="3">
    <location>
        <begin position="228"/>
        <end position="345"/>
    </location>
</feature>
<evidence type="ECO:0000313" key="4">
    <source>
        <dbReference type="EMBL" id="GMA24020.1"/>
    </source>
</evidence>
<feature type="chain" id="PRO_5045080360" description="LTD domain-containing protein" evidence="2">
    <location>
        <begin position="32"/>
        <end position="430"/>
    </location>
</feature>
<dbReference type="RefSeq" id="WP_284292915.1">
    <property type="nucleotide sequence ID" value="NZ_BSUK01000001.1"/>
</dbReference>
<keyword evidence="2" id="KW-0732">Signal</keyword>
<feature type="domain" description="LTD" evidence="3">
    <location>
        <begin position="25"/>
        <end position="149"/>
    </location>
</feature>
<reference evidence="5" key="1">
    <citation type="journal article" date="2019" name="Int. J. Syst. Evol. Microbiol.">
        <title>The Global Catalogue of Microorganisms (GCM) 10K type strain sequencing project: providing services to taxonomists for standard genome sequencing and annotation.</title>
        <authorList>
            <consortium name="The Broad Institute Genomics Platform"/>
            <consortium name="The Broad Institute Genome Sequencing Center for Infectious Disease"/>
            <person name="Wu L."/>
            <person name="Ma J."/>
        </authorList>
    </citation>
    <scope>NUCLEOTIDE SEQUENCE [LARGE SCALE GENOMIC DNA]</scope>
    <source>
        <strain evidence="5">NBRC 106348</strain>
    </source>
</reference>
<dbReference type="InterPro" id="IPR036415">
    <property type="entry name" value="Lamin_tail_dom_sf"/>
</dbReference>
<dbReference type="InterPro" id="IPR001322">
    <property type="entry name" value="Lamin_tail_dom"/>
</dbReference>
<accession>A0ABQ6I030</accession>
<feature type="compositionally biased region" description="Pro residues" evidence="1">
    <location>
        <begin position="409"/>
        <end position="430"/>
    </location>
</feature>
<feature type="compositionally biased region" description="Gly residues" evidence="1">
    <location>
        <begin position="222"/>
        <end position="232"/>
    </location>
</feature>
<evidence type="ECO:0000256" key="2">
    <source>
        <dbReference type="SAM" id="SignalP"/>
    </source>
</evidence>
<keyword evidence="5" id="KW-1185">Reference proteome</keyword>